<dbReference type="OrthoDB" id="9813458at2"/>
<keyword evidence="6" id="KW-0472">Membrane</keyword>
<protein>
    <recommendedName>
        <fullName evidence="11">Protein CyaE</fullName>
    </recommendedName>
</protein>
<organism evidence="9 10">
    <name type="scientific">Arenimonas terrae</name>
    <dbReference type="NCBI Taxonomy" id="2546226"/>
    <lineage>
        <taxon>Bacteria</taxon>
        <taxon>Pseudomonadati</taxon>
        <taxon>Pseudomonadota</taxon>
        <taxon>Gammaproteobacteria</taxon>
        <taxon>Lysobacterales</taxon>
        <taxon>Lysobacteraceae</taxon>
        <taxon>Arenimonas</taxon>
    </lineage>
</organism>
<evidence type="ECO:0000256" key="3">
    <source>
        <dbReference type="ARBA" id="ARBA00022448"/>
    </source>
</evidence>
<gene>
    <name evidence="9" type="ORF">E1B00_14070</name>
</gene>
<keyword evidence="10" id="KW-1185">Reference proteome</keyword>
<dbReference type="Proteomes" id="UP000305760">
    <property type="component" value="Unassembled WGS sequence"/>
</dbReference>
<dbReference type="GO" id="GO:1990281">
    <property type="term" value="C:efflux pump complex"/>
    <property type="evidence" value="ECO:0007669"/>
    <property type="project" value="TreeGrafter"/>
</dbReference>
<dbReference type="EMBL" id="SMDR01000004">
    <property type="protein sequence ID" value="TNJ32835.1"/>
    <property type="molecule type" value="Genomic_DNA"/>
</dbReference>
<dbReference type="SUPFAM" id="SSF56954">
    <property type="entry name" value="Outer membrane efflux proteins (OEP)"/>
    <property type="match status" value="1"/>
</dbReference>
<dbReference type="AlphaFoldDB" id="A0A5C4RPG6"/>
<feature type="signal peptide" evidence="8">
    <location>
        <begin position="1"/>
        <end position="24"/>
    </location>
</feature>
<sequence length="452" mass="48309">MRLSLRPLTFAILLAGTTAGTAGAADLMQAYEMARQSDPQLAAAESTRQAIGENVVQSRARLLPNITGSASLTDSRTRGEDLYSRGRSYGLNLSQSLYDHGNYTSLSAARLRRDQADADYKAAADNLVVRVADAYFNVLTAIETLASSRAEERSVKRQLDQAEKRLEVGLAPITDVHEARARYDTARANAIAAATALDDSREALAEITGEPLENLRGLSPDYKPVNTEELAGQDWVAIATERNPTLLSRELALAAAERDIATARSGHLPSLGLTASIGDEAGWQNQFPGGPNTSGGGSTVGVTLSVPIFNGFATQSGVRQAVDYRDVAADQLEQQRRAVVRQTRNAQRSLSAGEAEVEARRLSVVSAQAAYEASEAGLEVGTRTIVDVLISQQALFQAQREYARSRHAFLVNTLRLKQAAGTIELEDLQEVNAVLVADAEASLAADANGTAE</sequence>
<evidence type="ECO:0000256" key="1">
    <source>
        <dbReference type="ARBA" id="ARBA00004442"/>
    </source>
</evidence>
<keyword evidence="5" id="KW-0812">Transmembrane</keyword>
<reference evidence="9 10" key="1">
    <citation type="submission" date="2019-03" db="EMBL/GenBank/DDBJ databases">
        <title>Arenimonas daejeonensis sp. nov., isolated from compost.</title>
        <authorList>
            <person name="Jeon C.O."/>
        </authorList>
    </citation>
    <scope>NUCLEOTIDE SEQUENCE [LARGE SCALE GENOMIC DNA]</scope>
    <source>
        <strain evidence="9 10">R29</strain>
    </source>
</reference>
<evidence type="ECO:0000256" key="8">
    <source>
        <dbReference type="SAM" id="SignalP"/>
    </source>
</evidence>
<proteinExistence type="inferred from homology"/>
<keyword evidence="7" id="KW-0998">Cell outer membrane</keyword>
<dbReference type="InterPro" id="IPR003423">
    <property type="entry name" value="OMP_efflux"/>
</dbReference>
<evidence type="ECO:0000256" key="6">
    <source>
        <dbReference type="ARBA" id="ARBA00023136"/>
    </source>
</evidence>
<evidence type="ECO:0000256" key="5">
    <source>
        <dbReference type="ARBA" id="ARBA00022692"/>
    </source>
</evidence>
<accession>A0A5C4RPG6</accession>
<keyword evidence="8" id="KW-0732">Signal</keyword>
<evidence type="ECO:0008006" key="11">
    <source>
        <dbReference type="Google" id="ProtNLM"/>
    </source>
</evidence>
<feature type="chain" id="PRO_5022800986" description="Protein CyaE" evidence="8">
    <location>
        <begin position="25"/>
        <end position="452"/>
    </location>
</feature>
<dbReference type="RefSeq" id="WP_139449894.1">
    <property type="nucleotide sequence ID" value="NZ_SMDR01000004.1"/>
</dbReference>
<dbReference type="NCBIfam" id="TIGR01844">
    <property type="entry name" value="type_I_sec_TolC"/>
    <property type="match status" value="1"/>
</dbReference>
<keyword evidence="3" id="KW-0813">Transport</keyword>
<dbReference type="PANTHER" id="PTHR30026:SF20">
    <property type="entry name" value="OUTER MEMBRANE PROTEIN TOLC"/>
    <property type="match status" value="1"/>
</dbReference>
<dbReference type="GO" id="GO:0009279">
    <property type="term" value="C:cell outer membrane"/>
    <property type="evidence" value="ECO:0007669"/>
    <property type="project" value="UniProtKB-SubCell"/>
</dbReference>
<dbReference type="Gene3D" id="1.20.1600.10">
    <property type="entry name" value="Outer membrane efflux proteins (OEP)"/>
    <property type="match status" value="1"/>
</dbReference>
<dbReference type="GO" id="GO:0015562">
    <property type="term" value="F:efflux transmembrane transporter activity"/>
    <property type="evidence" value="ECO:0007669"/>
    <property type="project" value="InterPro"/>
</dbReference>
<dbReference type="GO" id="GO:0015288">
    <property type="term" value="F:porin activity"/>
    <property type="evidence" value="ECO:0007669"/>
    <property type="project" value="TreeGrafter"/>
</dbReference>
<comment type="subcellular location">
    <subcellularLocation>
        <location evidence="1">Cell outer membrane</location>
    </subcellularLocation>
</comment>
<evidence type="ECO:0000313" key="10">
    <source>
        <dbReference type="Proteomes" id="UP000305760"/>
    </source>
</evidence>
<name>A0A5C4RPG6_9GAMM</name>
<evidence type="ECO:0000256" key="4">
    <source>
        <dbReference type="ARBA" id="ARBA00022452"/>
    </source>
</evidence>
<evidence type="ECO:0000256" key="2">
    <source>
        <dbReference type="ARBA" id="ARBA00007613"/>
    </source>
</evidence>
<keyword evidence="4" id="KW-1134">Transmembrane beta strand</keyword>
<comment type="similarity">
    <text evidence="2">Belongs to the outer membrane factor (OMF) (TC 1.B.17) family.</text>
</comment>
<evidence type="ECO:0000256" key="7">
    <source>
        <dbReference type="ARBA" id="ARBA00023237"/>
    </source>
</evidence>
<dbReference type="InterPro" id="IPR010130">
    <property type="entry name" value="T1SS_OMP_TolC"/>
</dbReference>
<dbReference type="Pfam" id="PF02321">
    <property type="entry name" value="OEP"/>
    <property type="match status" value="2"/>
</dbReference>
<evidence type="ECO:0000313" key="9">
    <source>
        <dbReference type="EMBL" id="TNJ32835.1"/>
    </source>
</evidence>
<dbReference type="PANTHER" id="PTHR30026">
    <property type="entry name" value="OUTER MEMBRANE PROTEIN TOLC"/>
    <property type="match status" value="1"/>
</dbReference>
<dbReference type="InterPro" id="IPR051906">
    <property type="entry name" value="TolC-like"/>
</dbReference>
<comment type="caution">
    <text evidence="9">The sequence shown here is derived from an EMBL/GenBank/DDBJ whole genome shotgun (WGS) entry which is preliminary data.</text>
</comment>